<dbReference type="GO" id="GO:0005737">
    <property type="term" value="C:cytoplasm"/>
    <property type="evidence" value="ECO:0007669"/>
    <property type="project" value="TreeGrafter"/>
</dbReference>
<evidence type="ECO:0000313" key="3">
    <source>
        <dbReference type="Proteomes" id="UP000027920"/>
    </source>
</evidence>
<feature type="domain" description="Rhodanese" evidence="1">
    <location>
        <begin position="31"/>
        <end position="132"/>
    </location>
</feature>
<dbReference type="Pfam" id="PF00581">
    <property type="entry name" value="Rhodanese"/>
    <property type="match status" value="1"/>
</dbReference>
<dbReference type="RefSeq" id="XP_013254476.1">
    <property type="nucleotide sequence ID" value="XM_013399022.1"/>
</dbReference>
<keyword evidence="3" id="KW-1185">Reference proteome</keyword>
<dbReference type="GO" id="GO:0005634">
    <property type="term" value="C:nucleus"/>
    <property type="evidence" value="ECO:0007669"/>
    <property type="project" value="TreeGrafter"/>
</dbReference>
<dbReference type="InterPro" id="IPR001763">
    <property type="entry name" value="Rhodanese-like_dom"/>
</dbReference>
<dbReference type="GO" id="GO:0004725">
    <property type="term" value="F:protein tyrosine phosphatase activity"/>
    <property type="evidence" value="ECO:0007669"/>
    <property type="project" value="TreeGrafter"/>
</dbReference>
<feature type="non-terminal residue" evidence="2">
    <location>
        <position position="1"/>
    </location>
</feature>
<comment type="caution">
    <text evidence="2">The sequence shown here is derived from an EMBL/GenBank/DDBJ whole genome shotgun (WGS) entry which is preliminary data.</text>
</comment>
<dbReference type="Gene3D" id="3.40.250.10">
    <property type="entry name" value="Rhodanese-like domain"/>
    <property type="match status" value="1"/>
</dbReference>
<dbReference type="PANTHER" id="PTHR10828">
    <property type="entry name" value="M-PHASE INDUCER PHOSPHATASE DUAL SPECIFICITY PHOSPHATASE CDC25"/>
    <property type="match status" value="1"/>
</dbReference>
<dbReference type="HOGENOM" id="CLU_107716_0_0_1"/>
<feature type="non-terminal residue" evidence="2">
    <location>
        <position position="132"/>
    </location>
</feature>
<dbReference type="VEuPathDB" id="FungiDB:A1O9_11875"/>
<organism evidence="2 3">
    <name type="scientific">Exophiala aquamarina CBS 119918</name>
    <dbReference type="NCBI Taxonomy" id="1182545"/>
    <lineage>
        <taxon>Eukaryota</taxon>
        <taxon>Fungi</taxon>
        <taxon>Dikarya</taxon>
        <taxon>Ascomycota</taxon>
        <taxon>Pezizomycotina</taxon>
        <taxon>Eurotiomycetes</taxon>
        <taxon>Chaetothyriomycetidae</taxon>
        <taxon>Chaetothyriales</taxon>
        <taxon>Herpotrichiellaceae</taxon>
        <taxon>Exophiala</taxon>
    </lineage>
</organism>
<gene>
    <name evidence="2" type="ORF">A1O9_11875</name>
</gene>
<dbReference type="Proteomes" id="UP000027920">
    <property type="component" value="Unassembled WGS sequence"/>
</dbReference>
<dbReference type="PROSITE" id="PS50206">
    <property type="entry name" value="RHODANESE_3"/>
    <property type="match status" value="1"/>
</dbReference>
<dbReference type="GeneID" id="25286771"/>
<sequence>WEQIVPQARCISPTSITRHEVLEMLEASQKPGAEFLLVDVRKNDHQGSTISGSLNMPIQTLQPSLPTLYRFCVAAKVKKVIFYCGHSTGRGRRAAGLFDDEVRNHEGDTNIESLVLSEGFNGWSTAGELFDR</sequence>
<dbReference type="AlphaFoldDB" id="A0A072NWA5"/>
<proteinExistence type="predicted"/>
<dbReference type="EMBL" id="AMGV01000020">
    <property type="protein sequence ID" value="KEF51886.1"/>
    <property type="molecule type" value="Genomic_DNA"/>
</dbReference>
<dbReference type="InterPro" id="IPR036873">
    <property type="entry name" value="Rhodanese-like_dom_sf"/>
</dbReference>
<reference evidence="2 3" key="1">
    <citation type="submission" date="2013-03" db="EMBL/GenBank/DDBJ databases">
        <title>The Genome Sequence of Exophiala aquamarina CBS 119918.</title>
        <authorList>
            <consortium name="The Broad Institute Genomics Platform"/>
            <person name="Cuomo C."/>
            <person name="de Hoog S."/>
            <person name="Gorbushina A."/>
            <person name="Walker B."/>
            <person name="Young S.K."/>
            <person name="Zeng Q."/>
            <person name="Gargeya S."/>
            <person name="Fitzgerald M."/>
            <person name="Haas B."/>
            <person name="Abouelleil A."/>
            <person name="Allen A.W."/>
            <person name="Alvarado L."/>
            <person name="Arachchi H.M."/>
            <person name="Berlin A.M."/>
            <person name="Chapman S.B."/>
            <person name="Gainer-Dewar J."/>
            <person name="Goldberg J."/>
            <person name="Griggs A."/>
            <person name="Gujja S."/>
            <person name="Hansen M."/>
            <person name="Howarth C."/>
            <person name="Imamovic A."/>
            <person name="Ireland A."/>
            <person name="Larimer J."/>
            <person name="McCowan C."/>
            <person name="Murphy C."/>
            <person name="Pearson M."/>
            <person name="Poon T.W."/>
            <person name="Priest M."/>
            <person name="Roberts A."/>
            <person name="Saif S."/>
            <person name="Shea T."/>
            <person name="Sisk P."/>
            <person name="Sykes S."/>
            <person name="Wortman J."/>
            <person name="Nusbaum C."/>
            <person name="Birren B."/>
        </authorList>
    </citation>
    <scope>NUCLEOTIDE SEQUENCE [LARGE SCALE GENOMIC DNA]</scope>
    <source>
        <strain evidence="2 3">CBS 119918</strain>
    </source>
</reference>
<dbReference type="STRING" id="1182545.A0A072NWA5"/>
<dbReference type="OrthoDB" id="8300214at2759"/>
<protein>
    <recommendedName>
        <fullName evidence="1">Rhodanese domain-containing protein</fullName>
    </recommendedName>
</protein>
<accession>A0A072NWA5</accession>
<name>A0A072NWA5_9EURO</name>
<dbReference type="SUPFAM" id="SSF52821">
    <property type="entry name" value="Rhodanese/Cell cycle control phosphatase"/>
    <property type="match status" value="1"/>
</dbReference>
<dbReference type="SMART" id="SM00450">
    <property type="entry name" value="RHOD"/>
    <property type="match status" value="1"/>
</dbReference>
<evidence type="ECO:0000313" key="2">
    <source>
        <dbReference type="EMBL" id="KEF51886.1"/>
    </source>
</evidence>
<evidence type="ECO:0000259" key="1">
    <source>
        <dbReference type="PROSITE" id="PS50206"/>
    </source>
</evidence>
<dbReference type="PANTHER" id="PTHR10828:SF50">
    <property type="entry name" value="REDUCTASE (ARC2), PUTATIVE (AFU_ORTHOLOGUE AFUA_6G13400)-RELATED"/>
    <property type="match status" value="1"/>
</dbReference>